<keyword evidence="2" id="KW-0238">DNA-binding</keyword>
<dbReference type="Pfam" id="PF00392">
    <property type="entry name" value="GntR"/>
    <property type="match status" value="1"/>
</dbReference>
<dbReference type="PANTHER" id="PTHR43537:SF5">
    <property type="entry name" value="UXU OPERON TRANSCRIPTIONAL REGULATOR"/>
    <property type="match status" value="1"/>
</dbReference>
<feature type="domain" description="HTH gntR-type" evidence="4">
    <location>
        <begin position="32"/>
        <end position="100"/>
    </location>
</feature>
<proteinExistence type="predicted"/>
<dbReference type="InterPro" id="IPR000524">
    <property type="entry name" value="Tscrpt_reg_HTH_GntR"/>
</dbReference>
<dbReference type="SMART" id="SM00345">
    <property type="entry name" value="HTH_GNTR"/>
    <property type="match status" value="1"/>
</dbReference>
<dbReference type="Pfam" id="PF07729">
    <property type="entry name" value="FCD"/>
    <property type="match status" value="1"/>
</dbReference>
<dbReference type="SMART" id="SM00895">
    <property type="entry name" value="FCD"/>
    <property type="match status" value="1"/>
</dbReference>
<dbReference type="SUPFAM" id="SSF48008">
    <property type="entry name" value="GntR ligand-binding domain-like"/>
    <property type="match status" value="1"/>
</dbReference>
<dbReference type="STRING" id="560819.SAMN05428998_13244"/>
<keyword evidence="1" id="KW-0805">Transcription regulation</keyword>
<dbReference type="PROSITE" id="PS50949">
    <property type="entry name" value="HTH_GNTR"/>
    <property type="match status" value="1"/>
</dbReference>
<keyword evidence="3" id="KW-0804">Transcription</keyword>
<accession>A0A1Y6CKS3</accession>
<dbReference type="RefSeq" id="WP_085125764.1">
    <property type="nucleotide sequence ID" value="NZ_FWZX01000032.1"/>
</dbReference>
<dbReference type="Gene3D" id="1.20.120.530">
    <property type="entry name" value="GntR ligand-binding domain-like"/>
    <property type="match status" value="1"/>
</dbReference>
<name>A0A1Y6CKS3_9PROT</name>
<dbReference type="EMBL" id="FWZX01000032">
    <property type="protein sequence ID" value="SMF73698.1"/>
    <property type="molecule type" value="Genomic_DNA"/>
</dbReference>
<evidence type="ECO:0000256" key="2">
    <source>
        <dbReference type="ARBA" id="ARBA00023125"/>
    </source>
</evidence>
<sequence>MAQAKTAELAELPPPQPPDEAAAAGLLPLRQARLADQVYELLLLQIARGAYGVGTRLPSEPQLCAEFGVSRPVVREALARLRADKIVRSRRGSGSFVEREPSRVVASLAPSGGIAQMVRAYEFRAGVEAEAAAIAAGRREKRDLAAMEQAIAELAAALQRNEVGDEPDLAFHRAVALATRNPLFIQSIQMLDGSIRSGIVVARRLKQLANSDRVGQVLTEHERVLAAIRGQDAEAARLAMHRHIDSSRDRMLGFAAG</sequence>
<dbReference type="InterPro" id="IPR036388">
    <property type="entry name" value="WH-like_DNA-bd_sf"/>
</dbReference>
<reference evidence="5 6" key="1">
    <citation type="submission" date="2017-04" db="EMBL/GenBank/DDBJ databases">
        <authorList>
            <person name="Afonso C.L."/>
            <person name="Miller P.J."/>
            <person name="Scott M.A."/>
            <person name="Spackman E."/>
            <person name="Goraichik I."/>
            <person name="Dimitrov K.M."/>
            <person name="Suarez D.L."/>
            <person name="Swayne D.E."/>
        </authorList>
    </citation>
    <scope>NUCLEOTIDE SEQUENCE [LARGE SCALE GENOMIC DNA]</scope>
    <source>
        <strain evidence="5 6">USBA 355</strain>
    </source>
</reference>
<dbReference type="Proteomes" id="UP000192917">
    <property type="component" value="Unassembled WGS sequence"/>
</dbReference>
<evidence type="ECO:0000313" key="6">
    <source>
        <dbReference type="Proteomes" id="UP000192917"/>
    </source>
</evidence>
<dbReference type="GO" id="GO:0003677">
    <property type="term" value="F:DNA binding"/>
    <property type="evidence" value="ECO:0007669"/>
    <property type="project" value="UniProtKB-KW"/>
</dbReference>
<gene>
    <name evidence="5" type="ORF">SAMN05428998_13244</name>
</gene>
<dbReference type="Gene3D" id="1.10.10.10">
    <property type="entry name" value="Winged helix-like DNA-binding domain superfamily/Winged helix DNA-binding domain"/>
    <property type="match status" value="1"/>
</dbReference>
<evidence type="ECO:0000259" key="4">
    <source>
        <dbReference type="PROSITE" id="PS50949"/>
    </source>
</evidence>
<dbReference type="CDD" id="cd07377">
    <property type="entry name" value="WHTH_GntR"/>
    <property type="match status" value="1"/>
</dbReference>
<dbReference type="InterPro" id="IPR011711">
    <property type="entry name" value="GntR_C"/>
</dbReference>
<dbReference type="SUPFAM" id="SSF46785">
    <property type="entry name" value="Winged helix' DNA-binding domain"/>
    <property type="match status" value="1"/>
</dbReference>
<organism evidence="5 6">
    <name type="scientific">Tistlia consotensis USBA 355</name>
    <dbReference type="NCBI Taxonomy" id="560819"/>
    <lineage>
        <taxon>Bacteria</taxon>
        <taxon>Pseudomonadati</taxon>
        <taxon>Pseudomonadota</taxon>
        <taxon>Alphaproteobacteria</taxon>
        <taxon>Rhodospirillales</taxon>
        <taxon>Rhodovibrionaceae</taxon>
        <taxon>Tistlia</taxon>
    </lineage>
</organism>
<keyword evidence="6" id="KW-1185">Reference proteome</keyword>
<dbReference type="PANTHER" id="PTHR43537">
    <property type="entry name" value="TRANSCRIPTIONAL REGULATOR, GNTR FAMILY"/>
    <property type="match status" value="1"/>
</dbReference>
<dbReference type="GO" id="GO:0003700">
    <property type="term" value="F:DNA-binding transcription factor activity"/>
    <property type="evidence" value="ECO:0007669"/>
    <property type="project" value="InterPro"/>
</dbReference>
<dbReference type="PRINTS" id="PR00035">
    <property type="entry name" value="HTHGNTR"/>
</dbReference>
<evidence type="ECO:0000256" key="3">
    <source>
        <dbReference type="ARBA" id="ARBA00023163"/>
    </source>
</evidence>
<evidence type="ECO:0000256" key="1">
    <source>
        <dbReference type="ARBA" id="ARBA00023015"/>
    </source>
</evidence>
<dbReference type="AlphaFoldDB" id="A0A1Y6CKS3"/>
<dbReference type="InterPro" id="IPR008920">
    <property type="entry name" value="TF_FadR/GntR_C"/>
</dbReference>
<dbReference type="InterPro" id="IPR036390">
    <property type="entry name" value="WH_DNA-bd_sf"/>
</dbReference>
<protein>
    <submittedName>
        <fullName evidence="5">Transcriptional regulator, GntR family</fullName>
    </submittedName>
</protein>
<evidence type="ECO:0000313" key="5">
    <source>
        <dbReference type="EMBL" id="SMF73698.1"/>
    </source>
</evidence>